<keyword evidence="5" id="KW-1185">Reference proteome</keyword>
<evidence type="ECO:0000256" key="2">
    <source>
        <dbReference type="SAM" id="MobiDB-lite"/>
    </source>
</evidence>
<evidence type="ECO:0000256" key="1">
    <source>
        <dbReference type="ARBA" id="ARBA00005711"/>
    </source>
</evidence>
<dbReference type="Pfam" id="PF03763">
    <property type="entry name" value="Remorin_C"/>
    <property type="match status" value="1"/>
</dbReference>
<reference evidence="4" key="1">
    <citation type="submission" date="2021-01" db="UniProtKB">
        <authorList>
            <consortium name="EnsemblPlants"/>
        </authorList>
    </citation>
    <scope>IDENTIFICATION</scope>
</reference>
<evidence type="ECO:0000313" key="4">
    <source>
        <dbReference type="EnsemblPlants" id="Kaladp0840s0031.1.v1.1"/>
    </source>
</evidence>
<proteinExistence type="inferred from homology"/>
<dbReference type="PANTHER" id="PTHR31471">
    <property type="entry name" value="OS02G0116800 PROTEIN"/>
    <property type="match status" value="1"/>
</dbReference>
<feature type="compositionally biased region" description="Polar residues" evidence="2">
    <location>
        <begin position="293"/>
        <end position="308"/>
    </location>
</feature>
<dbReference type="EnsemblPlants" id="Kaladp0840s0031.1.v1.1">
    <property type="protein sequence ID" value="Kaladp0840s0031.1.v1.1"/>
    <property type="gene ID" value="Kaladp0840s0031.v1.1"/>
</dbReference>
<feature type="region of interest" description="Disordered" evidence="2">
    <location>
        <begin position="289"/>
        <end position="308"/>
    </location>
</feature>
<comment type="similarity">
    <text evidence="1">Belongs to the remorin family.</text>
</comment>
<dbReference type="Gramene" id="Kaladp0840s0031.1.v1.1">
    <property type="protein sequence ID" value="Kaladp0840s0031.1.v1.1"/>
    <property type="gene ID" value="Kaladp0840s0031.v1.1"/>
</dbReference>
<feature type="domain" description="Remorin C-terminal" evidence="3">
    <location>
        <begin position="397"/>
        <end position="499"/>
    </location>
</feature>
<feature type="compositionally biased region" description="Low complexity" evidence="2">
    <location>
        <begin position="37"/>
        <end position="50"/>
    </location>
</feature>
<organism evidence="4 5">
    <name type="scientific">Kalanchoe fedtschenkoi</name>
    <name type="common">Lavender scallops</name>
    <name type="synonym">South American air plant</name>
    <dbReference type="NCBI Taxonomy" id="63787"/>
    <lineage>
        <taxon>Eukaryota</taxon>
        <taxon>Viridiplantae</taxon>
        <taxon>Streptophyta</taxon>
        <taxon>Embryophyta</taxon>
        <taxon>Tracheophyta</taxon>
        <taxon>Spermatophyta</taxon>
        <taxon>Magnoliopsida</taxon>
        <taxon>eudicotyledons</taxon>
        <taxon>Gunneridae</taxon>
        <taxon>Pentapetalae</taxon>
        <taxon>Saxifragales</taxon>
        <taxon>Crassulaceae</taxon>
        <taxon>Kalanchoe</taxon>
    </lineage>
</organism>
<evidence type="ECO:0000313" key="5">
    <source>
        <dbReference type="Proteomes" id="UP000594263"/>
    </source>
</evidence>
<dbReference type="Proteomes" id="UP000594263">
    <property type="component" value="Unplaced"/>
</dbReference>
<feature type="region of interest" description="Disordered" evidence="2">
    <location>
        <begin position="92"/>
        <end position="177"/>
    </location>
</feature>
<dbReference type="OMA" id="RYPISHM"/>
<feature type="region of interest" description="Disordered" evidence="2">
    <location>
        <begin position="461"/>
        <end position="481"/>
    </location>
</feature>
<dbReference type="AlphaFoldDB" id="A0A7N0VIS0"/>
<feature type="compositionally biased region" description="Polar residues" evidence="2">
    <location>
        <begin position="146"/>
        <end position="157"/>
    </location>
</feature>
<dbReference type="PANTHER" id="PTHR31471:SF49">
    <property type="entry name" value="REMORIN FAMILY PROTEIN"/>
    <property type="match status" value="1"/>
</dbReference>
<feature type="region of interest" description="Disordered" evidence="2">
    <location>
        <begin position="27"/>
        <end position="57"/>
    </location>
</feature>
<dbReference type="InterPro" id="IPR005516">
    <property type="entry name" value="Remorin_C"/>
</dbReference>
<accession>A0A7N0VIS0</accession>
<protein>
    <recommendedName>
        <fullName evidence="3">Remorin C-terminal domain-containing protein</fullName>
    </recommendedName>
</protein>
<feature type="compositionally biased region" description="Basic and acidic residues" evidence="2">
    <location>
        <begin position="465"/>
        <end position="481"/>
    </location>
</feature>
<feature type="compositionally biased region" description="Polar residues" evidence="2">
    <location>
        <begin position="167"/>
        <end position="177"/>
    </location>
</feature>
<feature type="compositionally biased region" description="Low complexity" evidence="2">
    <location>
        <begin position="92"/>
        <end position="106"/>
    </location>
</feature>
<name>A0A7N0VIS0_KALFE</name>
<sequence length="508" mass="56515">MDYERIHKLQTGVLSPSKLRMKLIGAGHNLRKKDGSKQSNNTSSSRTSPSKHQDSDYGQLVKDSFLLSAEHEAKGFDEEVTGLKLELLSANSCSQGGQSSPQSQESVSKDGWSKKQQQQVRKSESANRVSIVHPARTTAEDDQNLDYDSNASSSSFEFPNGERVRPSQLSRSFSRPASSKWNDAEKWIMSRPAANQASKKKSVMLNPMTRFPMMRVSPESSGEDKVAGGGLSRMLQTKRVDFCQPASQVGLDKFSFAPANVRSTATQPEDKTAGLGVVRAVAMRDTGTEMTPMASQDPSRTSTPVGASTPLCSPTVSIPSSSTPGRELPTPTFRAASRSLQLDDKKIASEQEQKLKTWREIMALGVQLGKKNIAAWASKEEKEHCVGQVKMTGLSEFQVRASAWEQVEMTKHEARFRRKEVMIQVWESRQKSKLEAEMRRIEAKVEEMRCQCQTKMLQKIATARHRSEEKREKAEARKNRQAERSAAMAGYIGRKGHIPYSYICCGWA</sequence>
<evidence type="ECO:0000259" key="3">
    <source>
        <dbReference type="Pfam" id="PF03763"/>
    </source>
</evidence>